<dbReference type="PANTHER" id="PTHR32309:SF13">
    <property type="entry name" value="FERRIC ENTEROBACTIN TRANSPORT PROTEIN FEPE"/>
    <property type="match status" value="1"/>
</dbReference>
<dbReference type="GO" id="GO:0004715">
    <property type="term" value="F:non-membrane spanning protein tyrosine kinase activity"/>
    <property type="evidence" value="ECO:0007669"/>
    <property type="project" value="UniProtKB-EC"/>
</dbReference>
<keyword evidence="5 10" id="KW-0418">Kinase</keyword>
<protein>
    <recommendedName>
        <fullName evidence="2">non-specific protein-tyrosine kinase</fullName>
        <ecNumber evidence="2">2.7.10.2</ecNumber>
    </recommendedName>
</protein>
<dbReference type="InterPro" id="IPR050445">
    <property type="entry name" value="Bact_polysacc_biosynth/exp"/>
</dbReference>
<dbReference type="GO" id="GO:0005886">
    <property type="term" value="C:plasma membrane"/>
    <property type="evidence" value="ECO:0007669"/>
    <property type="project" value="TreeGrafter"/>
</dbReference>
<proteinExistence type="inferred from homology"/>
<dbReference type="InterPro" id="IPR027417">
    <property type="entry name" value="P-loop_NTPase"/>
</dbReference>
<comment type="similarity">
    <text evidence="1">Belongs to the CpsD/CapB family.</text>
</comment>
<keyword evidence="7" id="KW-0829">Tyrosine-protein kinase</keyword>
<dbReference type="GO" id="GO:0042802">
    <property type="term" value="F:identical protein binding"/>
    <property type="evidence" value="ECO:0007669"/>
    <property type="project" value="UniProtKB-ARBA"/>
</dbReference>
<dbReference type="EMBL" id="CP049742">
    <property type="protein sequence ID" value="QPC47662.1"/>
    <property type="molecule type" value="Genomic_DNA"/>
</dbReference>
<dbReference type="InterPro" id="IPR025669">
    <property type="entry name" value="AAA_dom"/>
</dbReference>
<evidence type="ECO:0000256" key="2">
    <source>
        <dbReference type="ARBA" id="ARBA00011903"/>
    </source>
</evidence>
<comment type="catalytic activity">
    <reaction evidence="8">
        <text>L-tyrosyl-[protein] + ATP = O-phospho-L-tyrosyl-[protein] + ADP + H(+)</text>
        <dbReference type="Rhea" id="RHEA:10596"/>
        <dbReference type="Rhea" id="RHEA-COMP:10136"/>
        <dbReference type="Rhea" id="RHEA-COMP:20101"/>
        <dbReference type="ChEBI" id="CHEBI:15378"/>
        <dbReference type="ChEBI" id="CHEBI:30616"/>
        <dbReference type="ChEBI" id="CHEBI:46858"/>
        <dbReference type="ChEBI" id="CHEBI:61978"/>
        <dbReference type="ChEBI" id="CHEBI:456216"/>
        <dbReference type="EC" id="2.7.10.2"/>
    </reaction>
</comment>
<dbReference type="Pfam" id="PF13614">
    <property type="entry name" value="AAA_31"/>
    <property type="match status" value="1"/>
</dbReference>
<dbReference type="EC" id="2.7.10.2" evidence="2"/>
<evidence type="ECO:0000256" key="4">
    <source>
        <dbReference type="ARBA" id="ARBA00022741"/>
    </source>
</evidence>
<dbReference type="FunFam" id="3.40.50.300:FF:000527">
    <property type="entry name" value="Tyrosine-protein kinase etk"/>
    <property type="match status" value="1"/>
</dbReference>
<dbReference type="KEGG" id="mcui:G8O30_12210"/>
<feature type="domain" description="AAA" evidence="9">
    <location>
        <begin position="57"/>
        <end position="188"/>
    </location>
</feature>
<dbReference type="PANTHER" id="PTHR32309">
    <property type="entry name" value="TYROSINE-PROTEIN KINASE"/>
    <property type="match status" value="1"/>
</dbReference>
<sequence length="232" mass="25273">MFKKKKKSIFTTKRNIIAHIDPKSPISEQYRTLRTNITFSEADHPFQTILATSAGPGEGKSTTIANTAIVFAQAGKKVLLVDADMRKPTVHYTFQLGNHIGLTNVLTKQTTLDLAIQTSEVENLSVLTSGPVPPNPAELLGSNQFKELLETAKKHYDLILFDTPPVLAVADAAILGNVCDGIVLVIRSGQTEVEAAAKAKDLLEGAKAKIIGAVLNGRKASEQNYYYYYSNR</sequence>
<keyword evidence="4" id="KW-0547">Nucleotide-binding</keyword>
<evidence type="ECO:0000256" key="8">
    <source>
        <dbReference type="ARBA" id="ARBA00051245"/>
    </source>
</evidence>
<keyword evidence="11" id="KW-1185">Reference proteome</keyword>
<evidence type="ECO:0000256" key="3">
    <source>
        <dbReference type="ARBA" id="ARBA00022679"/>
    </source>
</evidence>
<evidence type="ECO:0000256" key="1">
    <source>
        <dbReference type="ARBA" id="ARBA00007316"/>
    </source>
</evidence>
<evidence type="ECO:0000256" key="5">
    <source>
        <dbReference type="ARBA" id="ARBA00022777"/>
    </source>
</evidence>
<dbReference type="InterPro" id="IPR005702">
    <property type="entry name" value="Wzc-like_C"/>
</dbReference>
<dbReference type="GO" id="GO:0005524">
    <property type="term" value="F:ATP binding"/>
    <property type="evidence" value="ECO:0007669"/>
    <property type="project" value="UniProtKB-KW"/>
</dbReference>
<keyword evidence="3" id="KW-0808">Transferase</keyword>
<dbReference type="Proteomes" id="UP000593626">
    <property type="component" value="Chromosome"/>
</dbReference>
<gene>
    <name evidence="10" type="ORF">G8O30_12210</name>
</gene>
<dbReference type="NCBIfam" id="TIGR01007">
    <property type="entry name" value="eps_fam"/>
    <property type="match status" value="1"/>
</dbReference>
<evidence type="ECO:0000256" key="6">
    <source>
        <dbReference type="ARBA" id="ARBA00022840"/>
    </source>
</evidence>
<evidence type="ECO:0000313" key="10">
    <source>
        <dbReference type="EMBL" id="QPC47662.1"/>
    </source>
</evidence>
<evidence type="ECO:0000313" key="11">
    <source>
        <dbReference type="Proteomes" id="UP000593626"/>
    </source>
</evidence>
<accession>A0A7S8HGC5</accession>
<dbReference type="SUPFAM" id="SSF52540">
    <property type="entry name" value="P-loop containing nucleoside triphosphate hydrolases"/>
    <property type="match status" value="1"/>
</dbReference>
<dbReference type="Gene3D" id="3.40.50.300">
    <property type="entry name" value="P-loop containing nucleotide triphosphate hydrolases"/>
    <property type="match status" value="1"/>
</dbReference>
<evidence type="ECO:0000259" key="9">
    <source>
        <dbReference type="Pfam" id="PF13614"/>
    </source>
</evidence>
<dbReference type="AlphaFoldDB" id="A0A7S8HGC5"/>
<dbReference type="RefSeq" id="WP_239672337.1">
    <property type="nucleotide sequence ID" value="NZ_CP049742.1"/>
</dbReference>
<name>A0A7S8HGC5_9BACI</name>
<keyword evidence="6" id="KW-0067">ATP-binding</keyword>
<organism evidence="10 11">
    <name type="scientific">Mangrovibacillus cuniculi</name>
    <dbReference type="NCBI Taxonomy" id="2593652"/>
    <lineage>
        <taxon>Bacteria</taxon>
        <taxon>Bacillati</taxon>
        <taxon>Bacillota</taxon>
        <taxon>Bacilli</taxon>
        <taxon>Bacillales</taxon>
        <taxon>Bacillaceae</taxon>
        <taxon>Mangrovibacillus</taxon>
    </lineage>
</organism>
<evidence type="ECO:0000256" key="7">
    <source>
        <dbReference type="ARBA" id="ARBA00023137"/>
    </source>
</evidence>
<dbReference type="CDD" id="cd05387">
    <property type="entry name" value="BY-kinase"/>
    <property type="match status" value="1"/>
</dbReference>
<reference evidence="10 11" key="1">
    <citation type="submission" date="2019-07" db="EMBL/GenBank/DDBJ databases">
        <title>Genome sequence of 2 isolates from Red Sea Mangroves.</title>
        <authorList>
            <person name="Sefrji F."/>
            <person name="Michoud G."/>
            <person name="Merlino G."/>
            <person name="Daffonchio D."/>
        </authorList>
    </citation>
    <scope>NUCLEOTIDE SEQUENCE [LARGE SCALE GENOMIC DNA]</scope>
    <source>
        <strain evidence="10 11">R1DC41</strain>
    </source>
</reference>